<dbReference type="PROSITE" id="PS50805">
    <property type="entry name" value="KRAB"/>
    <property type="match status" value="1"/>
</dbReference>
<reference evidence="2 3" key="1">
    <citation type="submission" date="2025-05" db="UniProtKB">
        <authorList>
            <consortium name="RefSeq"/>
        </authorList>
    </citation>
    <scope>NUCLEOTIDE SEQUENCE [LARGE SCALE GENOMIC DNA]</scope>
</reference>
<name>A0ABM5FGK0_9SAUR</name>
<dbReference type="PANTHER" id="PTHR23232:SF140">
    <property type="entry name" value="ZFP92 ZINC FINGER PROTEIN"/>
    <property type="match status" value="1"/>
</dbReference>
<dbReference type="RefSeq" id="XP_072844530.1">
    <property type="nucleotide sequence ID" value="XM_072988429.1"/>
</dbReference>
<feature type="domain" description="KRAB" evidence="1">
    <location>
        <begin position="11"/>
        <end position="83"/>
    </location>
</feature>
<organism evidence="2 3">
    <name type="scientific">Pogona vitticeps</name>
    <name type="common">central bearded dragon</name>
    <dbReference type="NCBI Taxonomy" id="103695"/>
    <lineage>
        <taxon>Eukaryota</taxon>
        <taxon>Metazoa</taxon>
        <taxon>Chordata</taxon>
        <taxon>Craniata</taxon>
        <taxon>Vertebrata</taxon>
        <taxon>Euteleostomi</taxon>
        <taxon>Lepidosauria</taxon>
        <taxon>Squamata</taxon>
        <taxon>Bifurcata</taxon>
        <taxon>Unidentata</taxon>
        <taxon>Episquamata</taxon>
        <taxon>Toxicofera</taxon>
        <taxon>Iguania</taxon>
        <taxon>Acrodonta</taxon>
        <taxon>Agamidae</taxon>
        <taxon>Amphibolurinae</taxon>
        <taxon>Pogona</taxon>
    </lineage>
</organism>
<dbReference type="InterPro" id="IPR050169">
    <property type="entry name" value="Krueppel_C2H2_ZnF"/>
</dbReference>
<dbReference type="RefSeq" id="XP_072844531.1">
    <property type="nucleotide sequence ID" value="XM_072988430.1"/>
</dbReference>
<dbReference type="InterPro" id="IPR001909">
    <property type="entry name" value="KRAB"/>
</dbReference>
<protein>
    <submittedName>
        <fullName evidence="3 4">Zinc finger protein 426-like</fullName>
    </submittedName>
</protein>
<gene>
    <name evidence="3 4" type="primary">LOC110091616</name>
</gene>
<dbReference type="SMART" id="SM00349">
    <property type="entry name" value="KRAB"/>
    <property type="match status" value="1"/>
</dbReference>
<dbReference type="InterPro" id="IPR036051">
    <property type="entry name" value="KRAB_dom_sf"/>
</dbReference>
<dbReference type="SUPFAM" id="SSF109640">
    <property type="entry name" value="KRAB domain (Kruppel-associated box)"/>
    <property type="match status" value="1"/>
</dbReference>
<evidence type="ECO:0000313" key="3">
    <source>
        <dbReference type="RefSeq" id="XP_072844530.1"/>
    </source>
</evidence>
<dbReference type="PANTHER" id="PTHR23232">
    <property type="entry name" value="KRAB DOMAIN C2H2 ZINC FINGER"/>
    <property type="match status" value="1"/>
</dbReference>
<evidence type="ECO:0000313" key="4">
    <source>
        <dbReference type="RefSeq" id="XP_072844531.1"/>
    </source>
</evidence>
<accession>A0ABM5FGK0</accession>
<sequence>MAAVGPDQGLVSFEEVAVDFTDEEWALLGPDQRALHREVMEETRETVASLGALLVLKSEPMSWWEEIEETFIESYKERNKCTGSSLIVRWGSLPDMFSCKSF</sequence>
<evidence type="ECO:0000259" key="1">
    <source>
        <dbReference type="PROSITE" id="PS50805"/>
    </source>
</evidence>
<evidence type="ECO:0000313" key="2">
    <source>
        <dbReference type="Proteomes" id="UP001652642"/>
    </source>
</evidence>
<dbReference type="CDD" id="cd07765">
    <property type="entry name" value="KRAB_A-box"/>
    <property type="match status" value="1"/>
</dbReference>
<proteinExistence type="predicted"/>
<dbReference type="Pfam" id="PF01352">
    <property type="entry name" value="KRAB"/>
    <property type="match status" value="1"/>
</dbReference>
<dbReference type="GeneID" id="110091616"/>
<keyword evidence="2" id="KW-1185">Reference proteome</keyword>
<dbReference type="Proteomes" id="UP001652642">
    <property type="component" value="Chromosome 2"/>
</dbReference>
<dbReference type="Gene3D" id="6.10.140.140">
    <property type="match status" value="1"/>
</dbReference>